<gene>
    <name evidence="3" type="ORF">AVDCRST_MAG13-3520</name>
</gene>
<sequence>WSMGSTSRRGVMEGTDRPGLTVAGQPAAAHRELLLRAYAAYNRQDAEGLLALVGDDVDWPDGGAGRLHGKEEVRAYWTEQWSRTRTHDEPVAFGEDR</sequence>
<dbReference type="AlphaFoldDB" id="A0A6J4TH72"/>
<dbReference type="EMBL" id="CADCVO010000553">
    <property type="protein sequence ID" value="CAA9523156.1"/>
    <property type="molecule type" value="Genomic_DNA"/>
</dbReference>
<feature type="non-terminal residue" evidence="3">
    <location>
        <position position="1"/>
    </location>
</feature>
<dbReference type="SUPFAM" id="SSF54427">
    <property type="entry name" value="NTF2-like"/>
    <property type="match status" value="1"/>
</dbReference>
<evidence type="ECO:0000259" key="2">
    <source>
        <dbReference type="Pfam" id="PF12680"/>
    </source>
</evidence>
<accession>A0A6J4TH72</accession>
<feature type="domain" description="SnoaL-like" evidence="2">
    <location>
        <begin position="36"/>
        <end position="82"/>
    </location>
</feature>
<evidence type="ECO:0000256" key="1">
    <source>
        <dbReference type="SAM" id="MobiDB-lite"/>
    </source>
</evidence>
<feature type="region of interest" description="Disordered" evidence="1">
    <location>
        <begin position="1"/>
        <end position="24"/>
    </location>
</feature>
<dbReference type="Pfam" id="PF12680">
    <property type="entry name" value="SnoaL_2"/>
    <property type="match status" value="1"/>
</dbReference>
<proteinExistence type="predicted"/>
<protein>
    <recommendedName>
        <fullName evidence="2">SnoaL-like domain-containing protein</fullName>
    </recommendedName>
</protein>
<reference evidence="3" key="1">
    <citation type="submission" date="2020-02" db="EMBL/GenBank/DDBJ databases">
        <authorList>
            <person name="Meier V. D."/>
        </authorList>
    </citation>
    <scope>NUCLEOTIDE SEQUENCE</scope>
    <source>
        <strain evidence="3">AVDCRST_MAG13</strain>
    </source>
</reference>
<evidence type="ECO:0000313" key="3">
    <source>
        <dbReference type="EMBL" id="CAA9523156.1"/>
    </source>
</evidence>
<feature type="non-terminal residue" evidence="3">
    <location>
        <position position="97"/>
    </location>
</feature>
<dbReference type="InterPro" id="IPR037401">
    <property type="entry name" value="SnoaL-like"/>
</dbReference>
<name>A0A6J4TH72_9ACTN</name>
<organism evidence="3">
    <name type="scientific">uncultured Solirubrobacteraceae bacterium</name>
    <dbReference type="NCBI Taxonomy" id="1162706"/>
    <lineage>
        <taxon>Bacteria</taxon>
        <taxon>Bacillati</taxon>
        <taxon>Actinomycetota</taxon>
        <taxon>Thermoleophilia</taxon>
        <taxon>Solirubrobacterales</taxon>
        <taxon>Solirubrobacteraceae</taxon>
        <taxon>environmental samples</taxon>
    </lineage>
</organism>
<dbReference type="Gene3D" id="3.10.450.50">
    <property type="match status" value="1"/>
</dbReference>
<dbReference type="InterPro" id="IPR032710">
    <property type="entry name" value="NTF2-like_dom_sf"/>
</dbReference>